<keyword evidence="3 7" id="KW-0812">Transmembrane</keyword>
<feature type="transmembrane region" description="Helical" evidence="7">
    <location>
        <begin position="371"/>
        <end position="398"/>
    </location>
</feature>
<comment type="subcellular location">
    <subcellularLocation>
        <location evidence="1">Membrane</location>
        <topology evidence="1">Multi-pass membrane protein</topology>
    </subcellularLocation>
</comment>
<feature type="compositionally biased region" description="Low complexity" evidence="6">
    <location>
        <begin position="53"/>
        <end position="64"/>
    </location>
</feature>
<keyword evidence="4 7" id="KW-1133">Transmembrane helix</keyword>
<evidence type="ECO:0000256" key="3">
    <source>
        <dbReference type="ARBA" id="ARBA00022692"/>
    </source>
</evidence>
<feature type="region of interest" description="Disordered" evidence="6">
    <location>
        <begin position="167"/>
        <end position="193"/>
    </location>
</feature>
<reference evidence="8" key="1">
    <citation type="submission" date="2013-04" db="EMBL/GenBank/DDBJ databases">
        <title>The Genome Sequence of Fonticula alba ATCC 38817.</title>
        <authorList>
            <consortium name="The Broad Institute Genomics Platform"/>
            <person name="Russ C."/>
            <person name="Cuomo C."/>
            <person name="Burger G."/>
            <person name="Gray M.W."/>
            <person name="Holland P.W.H."/>
            <person name="King N."/>
            <person name="Lang F.B.F."/>
            <person name="Roger A.J."/>
            <person name="Ruiz-Trillo I."/>
            <person name="Brown M."/>
            <person name="Walker B."/>
            <person name="Young S."/>
            <person name="Zeng Q."/>
            <person name="Gargeya S."/>
            <person name="Fitzgerald M."/>
            <person name="Haas B."/>
            <person name="Abouelleil A."/>
            <person name="Allen A.W."/>
            <person name="Alvarado L."/>
            <person name="Arachchi H.M."/>
            <person name="Berlin A.M."/>
            <person name="Chapman S.B."/>
            <person name="Gainer-Dewar J."/>
            <person name="Goldberg J."/>
            <person name="Griggs A."/>
            <person name="Gujja S."/>
            <person name="Hansen M."/>
            <person name="Howarth C."/>
            <person name="Imamovic A."/>
            <person name="Ireland A."/>
            <person name="Larimer J."/>
            <person name="McCowan C."/>
            <person name="Murphy C."/>
            <person name="Pearson M."/>
            <person name="Poon T.W."/>
            <person name="Priest M."/>
            <person name="Roberts A."/>
            <person name="Saif S."/>
            <person name="Shea T."/>
            <person name="Sisk P."/>
            <person name="Sykes S."/>
            <person name="Wortman J."/>
            <person name="Nusbaum C."/>
            <person name="Birren B."/>
        </authorList>
    </citation>
    <scope>NUCLEOTIDE SEQUENCE [LARGE SCALE GENOMIC DNA]</scope>
    <source>
        <strain evidence="8">ATCC 38817</strain>
    </source>
</reference>
<dbReference type="EMBL" id="KB932208">
    <property type="protein sequence ID" value="KCV68561.1"/>
    <property type="molecule type" value="Genomic_DNA"/>
</dbReference>
<feature type="compositionally biased region" description="Low complexity" evidence="6">
    <location>
        <begin position="76"/>
        <end position="98"/>
    </location>
</feature>
<dbReference type="RefSeq" id="XP_009496993.1">
    <property type="nucleotide sequence ID" value="XM_009498718.1"/>
</dbReference>
<evidence type="ECO:0008006" key="10">
    <source>
        <dbReference type="Google" id="ProtNLM"/>
    </source>
</evidence>
<name>A0A058Z373_FONAL</name>
<dbReference type="OrthoDB" id="10027013at2759"/>
<dbReference type="GeneID" id="20529578"/>
<evidence type="ECO:0000256" key="2">
    <source>
        <dbReference type="ARBA" id="ARBA00006293"/>
    </source>
</evidence>
<evidence type="ECO:0000256" key="6">
    <source>
        <dbReference type="SAM" id="MobiDB-lite"/>
    </source>
</evidence>
<gene>
    <name evidence="8" type="ORF">H696_04853</name>
</gene>
<evidence type="ECO:0000256" key="1">
    <source>
        <dbReference type="ARBA" id="ARBA00004141"/>
    </source>
</evidence>
<organism evidence="8">
    <name type="scientific">Fonticula alba</name>
    <name type="common">Slime mold</name>
    <dbReference type="NCBI Taxonomy" id="691883"/>
    <lineage>
        <taxon>Eukaryota</taxon>
        <taxon>Rotosphaerida</taxon>
        <taxon>Fonticulaceae</taxon>
        <taxon>Fonticula</taxon>
    </lineage>
</organism>
<dbReference type="STRING" id="691883.A0A058Z373"/>
<dbReference type="eggNOG" id="KOG3012">
    <property type="taxonomic scope" value="Eukaryota"/>
</dbReference>
<dbReference type="GO" id="GO:0000139">
    <property type="term" value="C:Golgi membrane"/>
    <property type="evidence" value="ECO:0007669"/>
    <property type="project" value="TreeGrafter"/>
</dbReference>
<dbReference type="InterPro" id="IPR007881">
    <property type="entry name" value="UNC-50"/>
</dbReference>
<feature type="transmembrane region" description="Helical" evidence="7">
    <location>
        <begin position="341"/>
        <end position="359"/>
    </location>
</feature>
<protein>
    <recommendedName>
        <fullName evidence="10">UNC-50 family protein</fullName>
    </recommendedName>
</protein>
<feature type="transmembrane region" description="Helical" evidence="7">
    <location>
        <begin position="257"/>
        <end position="277"/>
    </location>
</feature>
<dbReference type="Proteomes" id="UP000030693">
    <property type="component" value="Unassembled WGS sequence"/>
</dbReference>
<evidence type="ECO:0000256" key="5">
    <source>
        <dbReference type="ARBA" id="ARBA00023136"/>
    </source>
</evidence>
<dbReference type="PANTHER" id="PTHR12841:SF6">
    <property type="entry name" value="PROTEIN UNC-50 HOMOLOG"/>
    <property type="match status" value="1"/>
</dbReference>
<keyword evidence="5 7" id="KW-0472">Membrane</keyword>
<accession>A0A058Z373</accession>
<feature type="compositionally biased region" description="Gly residues" evidence="6">
    <location>
        <begin position="167"/>
        <end position="176"/>
    </location>
</feature>
<dbReference type="Pfam" id="PF05216">
    <property type="entry name" value="UNC-50"/>
    <property type="match status" value="1"/>
</dbReference>
<dbReference type="AlphaFoldDB" id="A0A058Z373"/>
<feature type="compositionally biased region" description="Polar residues" evidence="6">
    <location>
        <begin position="182"/>
        <end position="191"/>
    </location>
</feature>
<dbReference type="PANTHER" id="PTHR12841">
    <property type="entry name" value="PROTEIN UNC-50 HOMOLOG"/>
    <property type="match status" value="1"/>
</dbReference>
<evidence type="ECO:0000256" key="7">
    <source>
        <dbReference type="SAM" id="Phobius"/>
    </source>
</evidence>
<evidence type="ECO:0000313" key="9">
    <source>
        <dbReference type="Proteomes" id="UP000030693"/>
    </source>
</evidence>
<proteinExistence type="inferred from homology"/>
<evidence type="ECO:0000313" key="8">
    <source>
        <dbReference type="EMBL" id="KCV68561.1"/>
    </source>
</evidence>
<feature type="compositionally biased region" description="Pro residues" evidence="6">
    <location>
        <begin position="99"/>
        <end position="109"/>
    </location>
</feature>
<evidence type="ECO:0000256" key="4">
    <source>
        <dbReference type="ARBA" id="ARBA00022989"/>
    </source>
</evidence>
<feature type="transmembrane region" description="Helical" evidence="7">
    <location>
        <begin position="404"/>
        <end position="427"/>
    </location>
</feature>
<comment type="similarity">
    <text evidence="2">Belongs to the unc-50 family.</text>
</comment>
<keyword evidence="9" id="KW-1185">Reference proteome</keyword>
<sequence>MPSLSAEPPLADAAPAHQPPFGPGAMPASPLPPTAVSSPLHPGGDGPAAARSPLTGGLPQTPLPSNMADLSSPGGAIPAVASSNANISSSSSSSNNGSPPAPEPGPPAYSTPAVAPFAKLSSASLTIPAPGGAPFSSGVSLPSGHSHHGGPTVSALYGHPSALLGGPGAGGSGAGTLGRAPHTSSIFSSSRGMAPASLGTLKHRLTRMARRATRRDQMDFEMAFWTVAQLLISPRQVYRSSYYRKHSTGSWARDDPASYIITGVLVFALSLLIGLTVKRSILSAFFGALRIFLLEWLLFSCVAGACFTWLVAERVLRRDFSQQALPTHPHEAVEPLFSLEIHLNATVGMALAWFLLWILSSWTLAASAGRLAAFVANLLLSIGVFHYCYIVALGYGALPTVKHSVILLAPAAVFLVFTPLLALLTGYNVPYNLALRYFY</sequence>
<feature type="region of interest" description="Disordered" evidence="6">
    <location>
        <begin position="1"/>
        <end position="112"/>
    </location>
</feature>
<feature type="transmembrane region" description="Helical" evidence="7">
    <location>
        <begin position="289"/>
        <end position="312"/>
    </location>
</feature>